<comment type="caution">
    <text evidence="1">The sequence shown here is derived from an EMBL/GenBank/DDBJ whole genome shotgun (WGS) entry which is preliminary data.</text>
</comment>
<proteinExistence type="predicted"/>
<dbReference type="Proteomes" id="UP000670092">
    <property type="component" value="Unassembled WGS sequence"/>
</dbReference>
<dbReference type="VEuPathDB" id="FungiDB:I7I52_06841"/>
<gene>
    <name evidence="1" type="ORF">I7I52_06841</name>
</gene>
<reference evidence="1 2" key="1">
    <citation type="submission" date="2021-01" db="EMBL/GenBank/DDBJ databases">
        <title>Chromosome-level genome assembly of a human fungal pathogen reveals clustering of transcriptionally co-regulated genes.</title>
        <authorList>
            <person name="Voorhies M."/>
            <person name="Cohen S."/>
            <person name="Shea T.P."/>
            <person name="Petrus S."/>
            <person name="Munoz J.F."/>
            <person name="Poplawski S."/>
            <person name="Goldman W.E."/>
            <person name="Michael T."/>
            <person name="Cuomo C.A."/>
            <person name="Sil A."/>
            <person name="Beyhan S."/>
        </authorList>
    </citation>
    <scope>NUCLEOTIDE SEQUENCE [LARGE SCALE GENOMIC DNA]</scope>
    <source>
        <strain evidence="1 2">G184AR</strain>
    </source>
</reference>
<accession>A0A8H7YV90</accession>
<name>A0A8H7YV90_AJECA</name>
<evidence type="ECO:0000313" key="2">
    <source>
        <dbReference type="Proteomes" id="UP000670092"/>
    </source>
</evidence>
<evidence type="ECO:0000313" key="1">
    <source>
        <dbReference type="EMBL" id="KAG5296249.1"/>
    </source>
</evidence>
<sequence>MTPGAESIFFENKKRSVFFEVTLAGPSSYPKPTGVVGLSKTHQNEKKKEKQLSMFLQILKRPKTFRLVTV</sequence>
<dbReference type="AlphaFoldDB" id="A0A8H7YV90"/>
<organism evidence="1 2">
    <name type="scientific">Ajellomyces capsulatus</name>
    <name type="common">Darling's disease fungus</name>
    <name type="synonym">Histoplasma capsulatum</name>
    <dbReference type="NCBI Taxonomy" id="5037"/>
    <lineage>
        <taxon>Eukaryota</taxon>
        <taxon>Fungi</taxon>
        <taxon>Dikarya</taxon>
        <taxon>Ascomycota</taxon>
        <taxon>Pezizomycotina</taxon>
        <taxon>Eurotiomycetes</taxon>
        <taxon>Eurotiomycetidae</taxon>
        <taxon>Onygenales</taxon>
        <taxon>Ajellomycetaceae</taxon>
        <taxon>Histoplasma</taxon>
    </lineage>
</organism>
<dbReference type="EMBL" id="JAEVHI010000003">
    <property type="protein sequence ID" value="KAG5296249.1"/>
    <property type="molecule type" value="Genomic_DNA"/>
</dbReference>
<protein>
    <submittedName>
        <fullName evidence="1">Uncharacterized protein</fullName>
    </submittedName>
</protein>